<keyword evidence="6" id="KW-1185">Reference proteome</keyword>
<dbReference type="Proteomes" id="UP001596470">
    <property type="component" value="Unassembled WGS sequence"/>
</dbReference>
<dbReference type="EMBL" id="JBHSYS010000004">
    <property type="protein sequence ID" value="MFC6959553.1"/>
    <property type="molecule type" value="Genomic_DNA"/>
</dbReference>
<dbReference type="PROSITE" id="PS50977">
    <property type="entry name" value="HTH_TETR_2"/>
    <property type="match status" value="1"/>
</dbReference>
<reference evidence="6" key="1">
    <citation type="journal article" date="2019" name="Int. J. Syst. Evol. Microbiol.">
        <title>The Global Catalogue of Microorganisms (GCM) 10K type strain sequencing project: providing services to taxonomists for standard genome sequencing and annotation.</title>
        <authorList>
            <consortium name="The Broad Institute Genomics Platform"/>
            <consortium name="The Broad Institute Genome Sequencing Center for Infectious Disease"/>
            <person name="Wu L."/>
            <person name="Ma J."/>
        </authorList>
    </citation>
    <scope>NUCLEOTIDE SEQUENCE [LARGE SCALE GENOMIC DNA]</scope>
    <source>
        <strain evidence="6">KACC 12634</strain>
    </source>
</reference>
<name>A0ABW2DDA0_9ACTN</name>
<dbReference type="PRINTS" id="PR00455">
    <property type="entry name" value="HTHTETR"/>
</dbReference>
<accession>A0ABW2DDA0</accession>
<dbReference type="InterPro" id="IPR009057">
    <property type="entry name" value="Homeodomain-like_sf"/>
</dbReference>
<feature type="region of interest" description="Disordered" evidence="3">
    <location>
        <begin position="203"/>
        <end position="224"/>
    </location>
</feature>
<evidence type="ECO:0000256" key="2">
    <source>
        <dbReference type="PROSITE-ProRule" id="PRU00335"/>
    </source>
</evidence>
<dbReference type="InterPro" id="IPR036271">
    <property type="entry name" value="Tet_transcr_reg_TetR-rel_C_sf"/>
</dbReference>
<evidence type="ECO:0000256" key="1">
    <source>
        <dbReference type="ARBA" id="ARBA00023125"/>
    </source>
</evidence>
<dbReference type="SUPFAM" id="SSF48498">
    <property type="entry name" value="Tetracyclin repressor-like, C-terminal domain"/>
    <property type="match status" value="1"/>
</dbReference>
<evidence type="ECO:0000259" key="4">
    <source>
        <dbReference type="PROSITE" id="PS50977"/>
    </source>
</evidence>
<dbReference type="Pfam" id="PF17926">
    <property type="entry name" value="TetR_C_21"/>
    <property type="match status" value="1"/>
</dbReference>
<keyword evidence="1 2" id="KW-0238">DNA-binding</keyword>
<evidence type="ECO:0000313" key="6">
    <source>
        <dbReference type="Proteomes" id="UP001596470"/>
    </source>
</evidence>
<evidence type="ECO:0000256" key="3">
    <source>
        <dbReference type="SAM" id="MobiDB-lite"/>
    </source>
</evidence>
<organism evidence="5 6">
    <name type="scientific">Glycomyces mayteni</name>
    <dbReference type="NCBI Taxonomy" id="543887"/>
    <lineage>
        <taxon>Bacteria</taxon>
        <taxon>Bacillati</taxon>
        <taxon>Actinomycetota</taxon>
        <taxon>Actinomycetes</taxon>
        <taxon>Glycomycetales</taxon>
        <taxon>Glycomycetaceae</taxon>
        <taxon>Glycomyces</taxon>
    </lineage>
</organism>
<dbReference type="Gene3D" id="1.10.357.10">
    <property type="entry name" value="Tetracycline Repressor, domain 2"/>
    <property type="match status" value="1"/>
</dbReference>
<sequence>MPTADTRHEAKRSDATRAALLCAAREEFAERGLAGARVDRIAEAAGVNKERIYGIFGSKDKLFDAVLIHALQEFTDVVDPLWKDGRVGPFVVRLYDYHREHPQLLRLLTWEGLDRGEDAHDIDGWRAAHYERKLDAAMAQFATDDAFRAGLITLLICGVPNWLNLVPQLRRLMLGERSNDADAIKALLVPFAEHAALAFADPAAAPEAAEGESEDEGKDDAEDEVAAAAERLRRAQAEADAAREHLGAALRRANTAGASANRLAKQVAGTVSRPVVLRLLNE</sequence>
<proteinExistence type="predicted"/>
<comment type="caution">
    <text evidence="5">The sequence shown here is derived from an EMBL/GenBank/DDBJ whole genome shotgun (WGS) entry which is preliminary data.</text>
</comment>
<dbReference type="PANTHER" id="PTHR30328:SF54">
    <property type="entry name" value="HTH-TYPE TRANSCRIPTIONAL REPRESSOR SCO4008"/>
    <property type="match status" value="1"/>
</dbReference>
<dbReference type="SUPFAM" id="SSF46689">
    <property type="entry name" value="Homeodomain-like"/>
    <property type="match status" value="1"/>
</dbReference>
<dbReference type="InterPro" id="IPR050109">
    <property type="entry name" value="HTH-type_TetR-like_transc_reg"/>
</dbReference>
<feature type="compositionally biased region" description="Acidic residues" evidence="3">
    <location>
        <begin position="209"/>
        <end position="224"/>
    </location>
</feature>
<dbReference type="PANTHER" id="PTHR30328">
    <property type="entry name" value="TRANSCRIPTIONAL REPRESSOR"/>
    <property type="match status" value="1"/>
</dbReference>
<protein>
    <submittedName>
        <fullName evidence="5">TetR family transcriptional regulator</fullName>
    </submittedName>
</protein>
<dbReference type="RefSeq" id="WP_382345554.1">
    <property type="nucleotide sequence ID" value="NZ_JBHMBP010000001.1"/>
</dbReference>
<dbReference type="InterPro" id="IPR001647">
    <property type="entry name" value="HTH_TetR"/>
</dbReference>
<feature type="DNA-binding region" description="H-T-H motif" evidence="2">
    <location>
        <begin position="37"/>
        <end position="56"/>
    </location>
</feature>
<dbReference type="InterPro" id="IPR041467">
    <property type="entry name" value="Sco4008_C"/>
</dbReference>
<dbReference type="Pfam" id="PF00440">
    <property type="entry name" value="TetR_N"/>
    <property type="match status" value="1"/>
</dbReference>
<evidence type="ECO:0000313" key="5">
    <source>
        <dbReference type="EMBL" id="MFC6959553.1"/>
    </source>
</evidence>
<gene>
    <name evidence="5" type="ORF">ACFQS3_20360</name>
</gene>
<feature type="domain" description="HTH tetR-type" evidence="4">
    <location>
        <begin position="14"/>
        <end position="74"/>
    </location>
</feature>